<organism evidence="2 3">
    <name type="scientific">Phoenix dactylifera</name>
    <name type="common">Date palm</name>
    <dbReference type="NCBI Taxonomy" id="42345"/>
    <lineage>
        <taxon>Eukaryota</taxon>
        <taxon>Viridiplantae</taxon>
        <taxon>Streptophyta</taxon>
        <taxon>Embryophyta</taxon>
        <taxon>Tracheophyta</taxon>
        <taxon>Spermatophyta</taxon>
        <taxon>Magnoliopsida</taxon>
        <taxon>Liliopsida</taxon>
        <taxon>Arecaceae</taxon>
        <taxon>Coryphoideae</taxon>
        <taxon>Phoeniceae</taxon>
        <taxon>Phoenix</taxon>
    </lineage>
</organism>
<feature type="compositionally biased region" description="Gly residues" evidence="1">
    <location>
        <begin position="130"/>
        <end position="140"/>
    </location>
</feature>
<keyword evidence="2" id="KW-1185">Reference proteome</keyword>
<feature type="compositionally biased region" description="Low complexity" evidence="1">
    <location>
        <begin position="276"/>
        <end position="288"/>
    </location>
</feature>
<reference evidence="2" key="1">
    <citation type="journal article" date="2019" name="Nat. Commun.">
        <title>Genome-wide association mapping of date palm fruit traits.</title>
        <authorList>
            <person name="Hazzouri K.M."/>
            <person name="Gros-Balthazard M."/>
            <person name="Flowers J.M."/>
            <person name="Copetti D."/>
            <person name="Lemansour A."/>
            <person name="Lebrun M."/>
            <person name="Masmoudi K."/>
            <person name="Ferrand S."/>
            <person name="Dhar M.I."/>
            <person name="Fresquez Z.A."/>
            <person name="Rosas U."/>
            <person name="Zhang J."/>
            <person name="Talag J."/>
            <person name="Lee S."/>
            <person name="Kudrna D."/>
            <person name="Powell R.F."/>
            <person name="Leitch I.J."/>
            <person name="Krueger R.R."/>
            <person name="Wing R.A."/>
            <person name="Amiri K.M.A."/>
            <person name="Purugganan M.D."/>
        </authorList>
    </citation>
    <scope>NUCLEOTIDE SEQUENCE [LARGE SCALE GENOMIC DNA]</scope>
    <source>
        <strain evidence="2">cv. Khalas</strain>
    </source>
</reference>
<dbReference type="GeneID" id="103706144"/>
<feature type="compositionally biased region" description="Basic and acidic residues" evidence="1">
    <location>
        <begin position="407"/>
        <end position="420"/>
    </location>
</feature>
<feature type="compositionally biased region" description="Low complexity" evidence="1">
    <location>
        <begin position="50"/>
        <end position="59"/>
    </location>
</feature>
<dbReference type="PANTHER" id="PTHR32091">
    <property type="entry name" value="EUKARYOTIC TRANSLATION INITIATION FACTOR 4B"/>
    <property type="match status" value="1"/>
</dbReference>
<feature type="compositionally biased region" description="Basic and acidic residues" evidence="1">
    <location>
        <begin position="318"/>
        <end position="348"/>
    </location>
</feature>
<dbReference type="KEGG" id="pda:103706144"/>
<feature type="region of interest" description="Disordered" evidence="1">
    <location>
        <begin position="1"/>
        <end position="368"/>
    </location>
</feature>
<accession>A0A8B7BZ36</accession>
<feature type="compositionally biased region" description="Polar residues" evidence="1">
    <location>
        <begin position="34"/>
        <end position="44"/>
    </location>
</feature>
<keyword evidence="3" id="KW-0648">Protein biosynthesis</keyword>
<dbReference type="InterPro" id="IPR010433">
    <property type="entry name" value="EIF-4B_pln"/>
</dbReference>
<evidence type="ECO:0000313" key="2">
    <source>
        <dbReference type="Proteomes" id="UP000228380"/>
    </source>
</evidence>
<gene>
    <name evidence="3" type="primary">LOC103706144</name>
</gene>
<dbReference type="OrthoDB" id="48651at2759"/>
<feature type="compositionally biased region" description="Basic and acidic residues" evidence="1">
    <location>
        <begin position="428"/>
        <end position="439"/>
    </location>
</feature>
<dbReference type="GO" id="GO:0003729">
    <property type="term" value="F:mRNA binding"/>
    <property type="evidence" value="ECO:0007669"/>
    <property type="project" value="TreeGrafter"/>
</dbReference>
<feature type="region of interest" description="Disordered" evidence="1">
    <location>
        <begin position="382"/>
        <end position="439"/>
    </location>
</feature>
<reference evidence="3" key="2">
    <citation type="submission" date="2025-08" db="UniProtKB">
        <authorList>
            <consortium name="RefSeq"/>
        </authorList>
    </citation>
    <scope>IDENTIFICATION</scope>
    <source>
        <tissue evidence="3">Young leaves</tissue>
    </source>
</reference>
<feature type="compositionally biased region" description="Basic and acidic residues" evidence="1">
    <location>
        <begin position="100"/>
        <end position="123"/>
    </location>
</feature>
<evidence type="ECO:0000313" key="3">
    <source>
        <dbReference type="RefSeq" id="XP_008788380.2"/>
    </source>
</evidence>
<name>A0A8B7BZ36_PHODC</name>
<feature type="compositionally biased region" description="Low complexity" evidence="1">
    <location>
        <begin position="1"/>
        <end position="14"/>
    </location>
</feature>
<feature type="compositionally biased region" description="Basic and acidic residues" evidence="1">
    <location>
        <begin position="356"/>
        <end position="368"/>
    </location>
</feature>
<proteinExistence type="predicted"/>
<dbReference type="Pfam" id="PF06273">
    <property type="entry name" value="eIF-4B"/>
    <property type="match status" value="1"/>
</dbReference>
<protein>
    <submittedName>
        <fullName evidence="3">Eukaryotic translation initiation factor 4B3</fullName>
    </submittedName>
</protein>
<dbReference type="RefSeq" id="XP_008788380.2">
    <property type="nucleotide sequence ID" value="XM_008790158.4"/>
</dbReference>
<dbReference type="Proteomes" id="UP000228380">
    <property type="component" value="Chromosome 2"/>
</dbReference>
<dbReference type="PANTHER" id="PTHR32091:SF17">
    <property type="entry name" value="EUKARYOTIC TRANSLATION INITIATION FACTOR 4B3"/>
    <property type="match status" value="1"/>
</dbReference>
<sequence>MAAASAWAKPGAWALDAEENEAELQKKDEGYDFSDSTSHPQQEPSADFPSLAASAAASKTSKKKKSQKSQRLSLAEFTTGNAVTHGAGRFQSSSSSKGLTPDEHLVLPTGPRERTAEELERSSRGFGYSSYGGGSGGRGRISGEESSSRWGSSRVSDEPRRGGYGGPGAGSNMDLGPSRADEIDDWGAGKKSVVPERRERGGGFFDSQSRADESDSWISNKSAAPPSDARRMNVGAFDGPRERRGGFEMFNREGSNGGPDSDTWGKRREDGTSSGRPRLLLQPRTLPLANGSNGELSRREQPMGSMEKSKGSNPFGEARPREKVLAEKGQDWKKTDEKLEARSMDKSKGSNPFGEARPREEVLAEKGQDWKKIDEKLEAMKIREAPPERSSSGKRSFEIGNETGSLLEDRTERFWRKADTTDAATPPRAEKVEEGLPEN</sequence>
<dbReference type="GO" id="GO:0003743">
    <property type="term" value="F:translation initiation factor activity"/>
    <property type="evidence" value="ECO:0007669"/>
    <property type="project" value="UniProtKB-KW"/>
</dbReference>
<dbReference type="AlphaFoldDB" id="A0A8B7BZ36"/>
<keyword evidence="3" id="KW-0396">Initiation factor</keyword>
<evidence type="ECO:0000256" key="1">
    <source>
        <dbReference type="SAM" id="MobiDB-lite"/>
    </source>
</evidence>